<proteinExistence type="predicted"/>
<dbReference type="SMART" id="SM00448">
    <property type="entry name" value="REC"/>
    <property type="match status" value="1"/>
</dbReference>
<evidence type="ECO:0000256" key="3">
    <source>
        <dbReference type="ARBA" id="ARBA00023015"/>
    </source>
</evidence>
<dbReference type="GO" id="GO:0005829">
    <property type="term" value="C:cytosol"/>
    <property type="evidence" value="ECO:0007669"/>
    <property type="project" value="TreeGrafter"/>
</dbReference>
<dbReference type="PANTHER" id="PTHR48111">
    <property type="entry name" value="REGULATOR OF RPOS"/>
    <property type="match status" value="1"/>
</dbReference>
<dbReference type="EMBL" id="CP021995">
    <property type="protein sequence ID" value="ASD26449.1"/>
    <property type="molecule type" value="Genomic_DNA"/>
</dbReference>
<keyword evidence="5" id="KW-0804">Transcription</keyword>
<dbReference type="SUPFAM" id="SSF46894">
    <property type="entry name" value="C-terminal effector domain of the bipartite response regulators"/>
    <property type="match status" value="1"/>
</dbReference>
<keyword evidence="4 7" id="KW-0238">DNA-binding</keyword>
<evidence type="ECO:0000313" key="11">
    <source>
        <dbReference type="Proteomes" id="UP000197024"/>
    </source>
</evidence>
<dbReference type="PANTHER" id="PTHR48111:SF4">
    <property type="entry name" value="DNA-BINDING DUAL TRANSCRIPTIONAL REGULATOR OMPR"/>
    <property type="match status" value="1"/>
</dbReference>
<name>A0A1Z3LWC5_BREDI</name>
<dbReference type="Pfam" id="PF00072">
    <property type="entry name" value="Response_reg"/>
    <property type="match status" value="1"/>
</dbReference>
<feature type="modified residue" description="4-aspartylphosphate" evidence="6">
    <location>
        <position position="55"/>
    </location>
</feature>
<dbReference type="STRING" id="293.GCA_000988015_02081"/>
<dbReference type="GO" id="GO:0000156">
    <property type="term" value="F:phosphorelay response regulator activity"/>
    <property type="evidence" value="ECO:0007669"/>
    <property type="project" value="TreeGrafter"/>
</dbReference>
<evidence type="ECO:0000256" key="7">
    <source>
        <dbReference type="PROSITE-ProRule" id="PRU01091"/>
    </source>
</evidence>
<dbReference type="SMART" id="SM00862">
    <property type="entry name" value="Trans_reg_C"/>
    <property type="match status" value="1"/>
</dbReference>
<dbReference type="Gene3D" id="6.10.250.690">
    <property type="match status" value="1"/>
</dbReference>
<evidence type="ECO:0000256" key="2">
    <source>
        <dbReference type="ARBA" id="ARBA00023012"/>
    </source>
</evidence>
<evidence type="ECO:0000259" key="9">
    <source>
        <dbReference type="PROSITE" id="PS51755"/>
    </source>
</evidence>
<accession>A0A1Z3LWC5</accession>
<evidence type="ECO:0000256" key="4">
    <source>
        <dbReference type="ARBA" id="ARBA00023125"/>
    </source>
</evidence>
<dbReference type="AlphaFoldDB" id="A0A1Z3LWC5"/>
<dbReference type="InterPro" id="IPR001789">
    <property type="entry name" value="Sig_transdc_resp-reg_receiver"/>
</dbReference>
<evidence type="ECO:0000313" key="10">
    <source>
        <dbReference type="EMBL" id="ASD26449.1"/>
    </source>
</evidence>
<dbReference type="Gene3D" id="3.40.50.2300">
    <property type="match status" value="1"/>
</dbReference>
<dbReference type="InterPro" id="IPR039420">
    <property type="entry name" value="WalR-like"/>
</dbReference>
<gene>
    <name evidence="10" type="ORF">CD943_05800</name>
</gene>
<evidence type="ECO:0000256" key="1">
    <source>
        <dbReference type="ARBA" id="ARBA00022553"/>
    </source>
</evidence>
<dbReference type="Proteomes" id="UP000197024">
    <property type="component" value="Chromosome"/>
</dbReference>
<evidence type="ECO:0000256" key="5">
    <source>
        <dbReference type="ARBA" id="ARBA00023163"/>
    </source>
</evidence>
<feature type="domain" description="OmpR/PhoB-type" evidence="9">
    <location>
        <begin position="128"/>
        <end position="227"/>
    </location>
</feature>
<dbReference type="InterPro" id="IPR016032">
    <property type="entry name" value="Sig_transdc_resp-reg_C-effctor"/>
</dbReference>
<dbReference type="RefSeq" id="WP_088410425.1">
    <property type="nucleotide sequence ID" value="NZ_CP021995.1"/>
</dbReference>
<dbReference type="PROSITE" id="PS51755">
    <property type="entry name" value="OMPR_PHOB"/>
    <property type="match status" value="1"/>
</dbReference>
<evidence type="ECO:0000259" key="8">
    <source>
        <dbReference type="PROSITE" id="PS50110"/>
    </source>
</evidence>
<sequence>MDATADILIVDDDASLRAALQDYLSGAGYAVRTADGGAAMDARLAEAAPDLVVLDVMMPGEDGLSICRRLQGRAPVLMLSAMGETTDRIVGLEVGAADYLPKPFEPRELLARVRAVLRRPTLLDEATDRPLIFEGWTLEVETRRLTDPAGAPVELTGGEFALLLTFLRSSGRILSRDHILENTHGPLAENFDRAVDLAVSRLRRKLDRQGQAPLIETVRGAGYRFRTPVRG</sequence>
<dbReference type="GO" id="GO:0032993">
    <property type="term" value="C:protein-DNA complex"/>
    <property type="evidence" value="ECO:0007669"/>
    <property type="project" value="TreeGrafter"/>
</dbReference>
<dbReference type="GO" id="GO:0006355">
    <property type="term" value="P:regulation of DNA-templated transcription"/>
    <property type="evidence" value="ECO:0007669"/>
    <property type="project" value="InterPro"/>
</dbReference>
<keyword evidence="3" id="KW-0805">Transcription regulation</keyword>
<dbReference type="SUPFAM" id="SSF52172">
    <property type="entry name" value="CheY-like"/>
    <property type="match status" value="1"/>
</dbReference>
<dbReference type="InterPro" id="IPR001867">
    <property type="entry name" value="OmpR/PhoB-type_DNA-bd"/>
</dbReference>
<feature type="DNA-binding region" description="OmpR/PhoB-type" evidence="7">
    <location>
        <begin position="128"/>
        <end position="227"/>
    </location>
</feature>
<reference evidence="10 11" key="2">
    <citation type="submission" date="2017-06" db="EMBL/GenBank/DDBJ databases">
        <authorList>
            <person name="Kim H.J."/>
            <person name="Triplett B.A."/>
        </authorList>
    </citation>
    <scope>NUCLEOTIDE SEQUENCE [LARGE SCALE GENOMIC DNA]</scope>
    <source>
        <strain evidence="10 11">BZC3</strain>
    </source>
</reference>
<dbReference type="CDD" id="cd00383">
    <property type="entry name" value="trans_reg_C"/>
    <property type="match status" value="1"/>
</dbReference>
<feature type="domain" description="Response regulatory" evidence="8">
    <location>
        <begin position="6"/>
        <end position="117"/>
    </location>
</feature>
<dbReference type="Gene3D" id="1.10.10.10">
    <property type="entry name" value="Winged helix-like DNA-binding domain superfamily/Winged helix DNA-binding domain"/>
    <property type="match status" value="1"/>
</dbReference>
<reference evidence="10 11" key="1">
    <citation type="submission" date="2017-06" db="EMBL/GenBank/DDBJ databases">
        <title>Biodegradation of gentamicin by bacterial consortia AMQD4 in synthetic medium and raw gentamicin sewage.</title>
        <authorList>
            <person name="Chang H."/>
            <person name="Feng Y."/>
            <person name="Li Z."/>
            <person name="Xue J."/>
            <person name="Cheng D."/>
        </authorList>
    </citation>
    <scope>NUCLEOTIDE SEQUENCE [LARGE SCALE GENOMIC DNA]</scope>
    <source>
        <strain evidence="10 11">BZC3</strain>
    </source>
</reference>
<protein>
    <submittedName>
        <fullName evidence="10">DNA-binding response regulator</fullName>
    </submittedName>
</protein>
<keyword evidence="1 6" id="KW-0597">Phosphoprotein</keyword>
<organism evidence="10 11">
    <name type="scientific">Brevundimonas diminuta</name>
    <name type="common">Pseudomonas diminuta</name>
    <dbReference type="NCBI Taxonomy" id="293"/>
    <lineage>
        <taxon>Bacteria</taxon>
        <taxon>Pseudomonadati</taxon>
        <taxon>Pseudomonadota</taxon>
        <taxon>Alphaproteobacteria</taxon>
        <taxon>Caulobacterales</taxon>
        <taxon>Caulobacteraceae</taxon>
        <taxon>Brevundimonas</taxon>
    </lineage>
</organism>
<dbReference type="GO" id="GO:0000976">
    <property type="term" value="F:transcription cis-regulatory region binding"/>
    <property type="evidence" value="ECO:0007669"/>
    <property type="project" value="TreeGrafter"/>
</dbReference>
<evidence type="ECO:0000256" key="6">
    <source>
        <dbReference type="PROSITE-ProRule" id="PRU00169"/>
    </source>
</evidence>
<dbReference type="InterPro" id="IPR036388">
    <property type="entry name" value="WH-like_DNA-bd_sf"/>
</dbReference>
<dbReference type="InterPro" id="IPR011006">
    <property type="entry name" value="CheY-like_superfamily"/>
</dbReference>
<dbReference type="Pfam" id="PF00486">
    <property type="entry name" value="Trans_reg_C"/>
    <property type="match status" value="1"/>
</dbReference>
<dbReference type="PROSITE" id="PS50110">
    <property type="entry name" value="RESPONSE_REGULATORY"/>
    <property type="match status" value="1"/>
</dbReference>
<keyword evidence="2" id="KW-0902">Two-component regulatory system</keyword>